<organism evidence="10 11">
    <name type="scientific">Gordonia asplenii</name>
    <dbReference type="NCBI Taxonomy" id="2725283"/>
    <lineage>
        <taxon>Bacteria</taxon>
        <taxon>Bacillati</taxon>
        <taxon>Actinomycetota</taxon>
        <taxon>Actinomycetes</taxon>
        <taxon>Mycobacteriales</taxon>
        <taxon>Gordoniaceae</taxon>
        <taxon>Gordonia</taxon>
    </lineage>
</organism>
<keyword evidence="11" id="KW-1185">Reference proteome</keyword>
<dbReference type="PANTHER" id="PTHR43289">
    <property type="entry name" value="MITOGEN-ACTIVATED PROTEIN KINASE KINASE KINASE 20-RELATED"/>
    <property type="match status" value="1"/>
</dbReference>
<accession>A0A848L2A9</accession>
<evidence type="ECO:0000256" key="3">
    <source>
        <dbReference type="ARBA" id="ARBA00022679"/>
    </source>
</evidence>
<feature type="transmembrane region" description="Helical" evidence="8">
    <location>
        <begin position="299"/>
        <end position="323"/>
    </location>
</feature>
<feature type="binding site" evidence="7">
    <location>
        <position position="43"/>
    </location>
    <ligand>
        <name>ATP</name>
        <dbReference type="ChEBI" id="CHEBI:30616"/>
    </ligand>
</feature>
<evidence type="ECO:0000256" key="2">
    <source>
        <dbReference type="ARBA" id="ARBA00022527"/>
    </source>
</evidence>
<dbReference type="CDD" id="cd14014">
    <property type="entry name" value="STKc_PknB_like"/>
    <property type="match status" value="1"/>
</dbReference>
<evidence type="ECO:0000313" key="11">
    <source>
        <dbReference type="Proteomes" id="UP000550729"/>
    </source>
</evidence>
<dbReference type="SMART" id="SM00220">
    <property type="entry name" value="S_TKc"/>
    <property type="match status" value="1"/>
</dbReference>
<keyword evidence="3" id="KW-0808">Transferase</keyword>
<evidence type="ECO:0000256" key="6">
    <source>
        <dbReference type="ARBA" id="ARBA00022840"/>
    </source>
</evidence>
<evidence type="ECO:0000256" key="1">
    <source>
        <dbReference type="ARBA" id="ARBA00012513"/>
    </source>
</evidence>
<proteinExistence type="predicted"/>
<dbReference type="GO" id="GO:0005524">
    <property type="term" value="F:ATP binding"/>
    <property type="evidence" value="ECO:0007669"/>
    <property type="project" value="UniProtKB-UniRule"/>
</dbReference>
<dbReference type="EMBL" id="JABBNB010000043">
    <property type="protein sequence ID" value="NMO04869.1"/>
    <property type="molecule type" value="Genomic_DNA"/>
</dbReference>
<keyword evidence="8" id="KW-1133">Transmembrane helix</keyword>
<dbReference type="RefSeq" id="WP_170197375.1">
    <property type="nucleotide sequence ID" value="NZ_JABBNB010000043.1"/>
</dbReference>
<comment type="caution">
    <text evidence="10">The sequence shown here is derived from an EMBL/GenBank/DDBJ whole genome shotgun (WGS) entry which is preliminary data.</text>
</comment>
<keyword evidence="6 7" id="KW-0067">ATP-binding</keyword>
<keyword evidence="4 7" id="KW-0547">Nucleotide-binding</keyword>
<evidence type="ECO:0000259" key="9">
    <source>
        <dbReference type="PROSITE" id="PS50011"/>
    </source>
</evidence>
<dbReference type="PANTHER" id="PTHR43289:SF6">
    <property type="entry name" value="SERINE_THREONINE-PROTEIN KINASE NEKL-3"/>
    <property type="match status" value="1"/>
</dbReference>
<dbReference type="InterPro" id="IPR008271">
    <property type="entry name" value="Ser/Thr_kinase_AS"/>
</dbReference>
<name>A0A848L2A9_9ACTN</name>
<dbReference type="SUPFAM" id="SSF56112">
    <property type="entry name" value="Protein kinase-like (PK-like)"/>
    <property type="match status" value="1"/>
</dbReference>
<dbReference type="InterPro" id="IPR017441">
    <property type="entry name" value="Protein_kinase_ATP_BS"/>
</dbReference>
<dbReference type="InterPro" id="IPR011009">
    <property type="entry name" value="Kinase-like_dom_sf"/>
</dbReference>
<dbReference type="Gene3D" id="1.10.510.10">
    <property type="entry name" value="Transferase(Phosphotransferase) domain 1"/>
    <property type="match status" value="1"/>
</dbReference>
<evidence type="ECO:0000313" key="10">
    <source>
        <dbReference type="EMBL" id="NMO04869.1"/>
    </source>
</evidence>
<dbReference type="PROSITE" id="PS50011">
    <property type="entry name" value="PROTEIN_KINASE_DOM"/>
    <property type="match status" value="1"/>
</dbReference>
<protein>
    <recommendedName>
        <fullName evidence="1">non-specific serine/threonine protein kinase</fullName>
        <ecNumber evidence="1">2.7.11.1</ecNumber>
    </recommendedName>
</protein>
<dbReference type="InterPro" id="IPR029000">
    <property type="entry name" value="Cyclophilin-like_dom_sf"/>
</dbReference>
<dbReference type="PROSITE" id="PS00107">
    <property type="entry name" value="PROTEIN_KINASE_ATP"/>
    <property type="match status" value="1"/>
</dbReference>
<dbReference type="PROSITE" id="PS00108">
    <property type="entry name" value="PROTEIN_KINASE_ST"/>
    <property type="match status" value="1"/>
</dbReference>
<evidence type="ECO:0000256" key="5">
    <source>
        <dbReference type="ARBA" id="ARBA00022777"/>
    </source>
</evidence>
<dbReference type="InterPro" id="IPR000719">
    <property type="entry name" value="Prot_kinase_dom"/>
</dbReference>
<evidence type="ECO:0000256" key="7">
    <source>
        <dbReference type="PROSITE-ProRule" id="PRU10141"/>
    </source>
</evidence>
<keyword evidence="8" id="KW-0812">Transmembrane</keyword>
<keyword evidence="5 10" id="KW-0418">Kinase</keyword>
<reference evidence="10 11" key="1">
    <citation type="submission" date="2020-04" db="EMBL/GenBank/DDBJ databases">
        <title>Gordonia sp. nov. TBRC 11910.</title>
        <authorList>
            <person name="Suriyachadkun C."/>
        </authorList>
    </citation>
    <scope>NUCLEOTIDE SEQUENCE [LARGE SCALE GENOMIC DNA]</scope>
    <source>
        <strain evidence="10 11">TBRC 11910</strain>
    </source>
</reference>
<dbReference type="EC" id="2.7.11.1" evidence="1"/>
<keyword evidence="8" id="KW-0472">Membrane</keyword>
<dbReference type="AlphaFoldDB" id="A0A848L2A9"/>
<sequence>MTPPDRSGTVLGDYRLDALLGRGGMGEVYRAHDLRRDRVVALKLLPAELARQAGYRDRFDRESRLAARLEHPHIVPIHDWGQIDDTLFLDMRLIRGRSLGDLLRDGPLPVDRALRILRQVADALDAAHAAGLVHRDVKPDNILVDDSDFAYLTDFGIAQIVDDTRLTQAGSVVGSIAYMAPERFSDASFDGSVDVYALACVLFECLTGYPPFGGSDVPTVIRGHVLSPPPVTGSPFDPAISRGLAKEPRDRYRTCSELITAAQTAASPTLVGYPQHLIDQRGPVASQQRPPTSRSGRTMLTAATILAVVVLVAMVAVGGYLIAHRDTDSTVQSASTGIDSAASATTAAVETADCSYPAASTTGIRRISPPAVTQPRNGTSRLHLTTSSGDLDIRLDRVGAPCNSAVVETLARAGAYDHQGCARLSDYILVCAAGGAGSTTLDIQSDFDGPGWTSPNEPPTGLPVAVGKVDTLGRQQVTYPRGSVLVTNPGAQQGIGVANGSSSFFIVIKPIITAPLYTQLGTVTSGMEMVDDVARRGFTAAYPGANFGMPQMMPNLLTATVS</sequence>
<evidence type="ECO:0000256" key="8">
    <source>
        <dbReference type="SAM" id="Phobius"/>
    </source>
</evidence>
<dbReference type="Gene3D" id="3.30.200.20">
    <property type="entry name" value="Phosphorylase Kinase, domain 1"/>
    <property type="match status" value="1"/>
</dbReference>
<keyword evidence="2" id="KW-0723">Serine/threonine-protein kinase</keyword>
<feature type="domain" description="Protein kinase" evidence="9">
    <location>
        <begin position="14"/>
        <end position="270"/>
    </location>
</feature>
<dbReference type="Pfam" id="PF00069">
    <property type="entry name" value="Pkinase"/>
    <property type="match status" value="1"/>
</dbReference>
<dbReference type="SUPFAM" id="SSF50891">
    <property type="entry name" value="Cyclophilin-like"/>
    <property type="match status" value="1"/>
</dbReference>
<dbReference type="Gene3D" id="2.40.100.10">
    <property type="entry name" value="Cyclophilin-like"/>
    <property type="match status" value="1"/>
</dbReference>
<dbReference type="Proteomes" id="UP000550729">
    <property type="component" value="Unassembled WGS sequence"/>
</dbReference>
<dbReference type="GO" id="GO:0004674">
    <property type="term" value="F:protein serine/threonine kinase activity"/>
    <property type="evidence" value="ECO:0007669"/>
    <property type="project" value="UniProtKB-KW"/>
</dbReference>
<evidence type="ECO:0000256" key="4">
    <source>
        <dbReference type="ARBA" id="ARBA00022741"/>
    </source>
</evidence>
<gene>
    <name evidence="10" type="ORF">HH308_26950</name>
</gene>